<evidence type="ECO:0000256" key="3">
    <source>
        <dbReference type="ARBA" id="ARBA00004906"/>
    </source>
</evidence>
<dbReference type="SUPFAM" id="SSF57850">
    <property type="entry name" value="RING/U-box"/>
    <property type="match status" value="1"/>
</dbReference>
<feature type="region of interest" description="Disordered" evidence="14">
    <location>
        <begin position="45"/>
        <end position="68"/>
    </location>
</feature>
<keyword evidence="10" id="KW-0862">Zinc</keyword>
<evidence type="ECO:0000256" key="11">
    <source>
        <dbReference type="ARBA" id="ARBA00022989"/>
    </source>
</evidence>
<keyword evidence="8 13" id="KW-0863">Zinc-finger</keyword>
<name>A0A8J5L5E8_ZINOF</name>
<evidence type="ECO:0000256" key="14">
    <source>
        <dbReference type="SAM" id="MobiDB-lite"/>
    </source>
</evidence>
<comment type="catalytic activity">
    <reaction evidence="1">
        <text>S-ubiquitinyl-[E2 ubiquitin-conjugating enzyme]-L-cysteine + [acceptor protein]-L-lysine = [E2 ubiquitin-conjugating enzyme]-L-cysteine + N(6)-ubiquitinyl-[acceptor protein]-L-lysine.</text>
        <dbReference type="EC" id="2.3.2.27"/>
    </reaction>
</comment>
<keyword evidence="7" id="KW-0479">Metal-binding</keyword>
<evidence type="ECO:0000256" key="6">
    <source>
        <dbReference type="ARBA" id="ARBA00022692"/>
    </source>
</evidence>
<evidence type="ECO:0000256" key="8">
    <source>
        <dbReference type="ARBA" id="ARBA00022771"/>
    </source>
</evidence>
<keyword evidence="12 15" id="KW-0472">Membrane</keyword>
<dbReference type="InterPro" id="IPR013083">
    <property type="entry name" value="Znf_RING/FYVE/PHD"/>
</dbReference>
<evidence type="ECO:0000256" key="7">
    <source>
        <dbReference type="ARBA" id="ARBA00022723"/>
    </source>
</evidence>
<reference evidence="17 18" key="1">
    <citation type="submission" date="2020-08" db="EMBL/GenBank/DDBJ databases">
        <title>Plant Genome Project.</title>
        <authorList>
            <person name="Zhang R.-G."/>
        </authorList>
    </citation>
    <scope>NUCLEOTIDE SEQUENCE [LARGE SCALE GENOMIC DNA]</scope>
    <source>
        <tissue evidence="17">Rhizome</tissue>
    </source>
</reference>
<evidence type="ECO:0000256" key="1">
    <source>
        <dbReference type="ARBA" id="ARBA00000900"/>
    </source>
</evidence>
<feature type="domain" description="RING-type" evidence="16">
    <location>
        <begin position="99"/>
        <end position="141"/>
    </location>
</feature>
<feature type="compositionally biased region" description="Basic and acidic residues" evidence="14">
    <location>
        <begin position="165"/>
        <end position="179"/>
    </location>
</feature>
<keyword evidence="9" id="KW-0833">Ubl conjugation pathway</keyword>
<dbReference type="InterPro" id="IPR044600">
    <property type="entry name" value="ATL1/ATL16-like"/>
</dbReference>
<keyword evidence="11 15" id="KW-1133">Transmembrane helix</keyword>
<dbReference type="GO" id="GO:0061630">
    <property type="term" value="F:ubiquitin protein ligase activity"/>
    <property type="evidence" value="ECO:0007669"/>
    <property type="project" value="UniProtKB-EC"/>
</dbReference>
<feature type="transmembrane region" description="Helical" evidence="15">
    <location>
        <begin position="12"/>
        <end position="30"/>
    </location>
</feature>
<dbReference type="CDD" id="cd16461">
    <property type="entry name" value="RING-H2_EL5-like"/>
    <property type="match status" value="1"/>
</dbReference>
<dbReference type="PROSITE" id="PS50089">
    <property type="entry name" value="ZF_RING_2"/>
    <property type="match status" value="1"/>
</dbReference>
<gene>
    <name evidence="17" type="ORF">ZIOFF_041554</name>
</gene>
<evidence type="ECO:0000256" key="10">
    <source>
        <dbReference type="ARBA" id="ARBA00022833"/>
    </source>
</evidence>
<keyword evidence="5" id="KW-0808">Transferase</keyword>
<comment type="caution">
    <text evidence="17">The sequence shown here is derived from an EMBL/GenBank/DDBJ whole genome shotgun (WGS) entry which is preliminary data.</text>
</comment>
<evidence type="ECO:0000256" key="9">
    <source>
        <dbReference type="ARBA" id="ARBA00022786"/>
    </source>
</evidence>
<keyword evidence="6 15" id="KW-0812">Transmembrane</keyword>
<evidence type="ECO:0000256" key="4">
    <source>
        <dbReference type="ARBA" id="ARBA00012483"/>
    </source>
</evidence>
<dbReference type="EC" id="2.3.2.27" evidence="4"/>
<proteinExistence type="predicted"/>
<dbReference type="FunFam" id="3.30.40.10:FF:000187">
    <property type="entry name" value="E3 ubiquitin-protein ligase ATL6"/>
    <property type="match status" value="1"/>
</dbReference>
<evidence type="ECO:0000256" key="12">
    <source>
        <dbReference type="ARBA" id="ARBA00023136"/>
    </source>
</evidence>
<comment type="pathway">
    <text evidence="3">Protein modification; protein ubiquitination.</text>
</comment>
<dbReference type="PANTHER" id="PTHR46913">
    <property type="entry name" value="RING-H2 FINGER PROTEIN ATL16"/>
    <property type="match status" value="1"/>
</dbReference>
<evidence type="ECO:0000259" key="16">
    <source>
        <dbReference type="PROSITE" id="PS50089"/>
    </source>
</evidence>
<comment type="subcellular location">
    <subcellularLocation>
        <location evidence="2">Membrane</location>
        <topology evidence="2">Single-pass membrane protein</topology>
    </subcellularLocation>
</comment>
<dbReference type="InterPro" id="IPR001841">
    <property type="entry name" value="Znf_RING"/>
</dbReference>
<protein>
    <recommendedName>
        <fullName evidence="4">RING-type E3 ubiquitin transferase</fullName>
        <ecNumber evidence="4">2.3.2.27</ecNumber>
    </recommendedName>
</protein>
<evidence type="ECO:0000256" key="2">
    <source>
        <dbReference type="ARBA" id="ARBA00004167"/>
    </source>
</evidence>
<evidence type="ECO:0000313" key="17">
    <source>
        <dbReference type="EMBL" id="KAG6501671.1"/>
    </source>
</evidence>
<sequence>MILRAATRQDFAAAAVSFLCLACIILIILIKKKCFPSTRVAASRRQRRRFPNPDEHRAGPESTSQTSRGGLASAVIRCMPSFQYKEAITDGCGREIAECAICQFEYRKGEYLRRLPNCGHVFHVSCSDTWLRMNSTCPLCRTSVMYDAEESVSMMAQLERERPLGYRSGRSDETTHDPELGLEATTGNL</sequence>
<evidence type="ECO:0000256" key="13">
    <source>
        <dbReference type="PROSITE-ProRule" id="PRU00175"/>
    </source>
</evidence>
<evidence type="ECO:0000256" key="5">
    <source>
        <dbReference type="ARBA" id="ARBA00022679"/>
    </source>
</evidence>
<dbReference type="SMART" id="SM00184">
    <property type="entry name" value="RING"/>
    <property type="match status" value="1"/>
</dbReference>
<accession>A0A8J5L5E8</accession>
<evidence type="ECO:0000256" key="15">
    <source>
        <dbReference type="SAM" id="Phobius"/>
    </source>
</evidence>
<organism evidence="17 18">
    <name type="scientific">Zingiber officinale</name>
    <name type="common">Ginger</name>
    <name type="synonym">Amomum zingiber</name>
    <dbReference type="NCBI Taxonomy" id="94328"/>
    <lineage>
        <taxon>Eukaryota</taxon>
        <taxon>Viridiplantae</taxon>
        <taxon>Streptophyta</taxon>
        <taxon>Embryophyta</taxon>
        <taxon>Tracheophyta</taxon>
        <taxon>Spermatophyta</taxon>
        <taxon>Magnoliopsida</taxon>
        <taxon>Liliopsida</taxon>
        <taxon>Zingiberales</taxon>
        <taxon>Zingiberaceae</taxon>
        <taxon>Zingiber</taxon>
    </lineage>
</organism>
<dbReference type="GO" id="GO:0016567">
    <property type="term" value="P:protein ubiquitination"/>
    <property type="evidence" value="ECO:0007669"/>
    <property type="project" value="InterPro"/>
</dbReference>
<dbReference type="AlphaFoldDB" id="A0A8J5L5E8"/>
<keyword evidence="18" id="KW-1185">Reference proteome</keyword>
<feature type="region of interest" description="Disordered" evidence="14">
    <location>
        <begin position="165"/>
        <end position="189"/>
    </location>
</feature>
<dbReference type="PANTHER" id="PTHR46913:SF1">
    <property type="entry name" value="RING-H2 FINGER PROTEIN ATL16"/>
    <property type="match status" value="1"/>
</dbReference>
<evidence type="ECO:0000313" key="18">
    <source>
        <dbReference type="Proteomes" id="UP000734854"/>
    </source>
</evidence>
<dbReference type="GO" id="GO:0008270">
    <property type="term" value="F:zinc ion binding"/>
    <property type="evidence" value="ECO:0007669"/>
    <property type="project" value="UniProtKB-KW"/>
</dbReference>
<dbReference type="EMBL" id="JACMSC010000011">
    <property type="protein sequence ID" value="KAG6501671.1"/>
    <property type="molecule type" value="Genomic_DNA"/>
</dbReference>
<dbReference type="Pfam" id="PF13639">
    <property type="entry name" value="zf-RING_2"/>
    <property type="match status" value="1"/>
</dbReference>
<dbReference type="GO" id="GO:0016020">
    <property type="term" value="C:membrane"/>
    <property type="evidence" value="ECO:0007669"/>
    <property type="project" value="UniProtKB-SubCell"/>
</dbReference>
<dbReference type="Gene3D" id="3.30.40.10">
    <property type="entry name" value="Zinc/RING finger domain, C3HC4 (zinc finger)"/>
    <property type="match status" value="1"/>
</dbReference>
<dbReference type="Proteomes" id="UP000734854">
    <property type="component" value="Unassembled WGS sequence"/>
</dbReference>